<keyword evidence="2" id="KW-0812">Transmembrane</keyword>
<organism evidence="3 4">
    <name type="scientific">Coccomyxa subellipsoidea</name>
    <dbReference type="NCBI Taxonomy" id="248742"/>
    <lineage>
        <taxon>Eukaryota</taxon>
        <taxon>Viridiplantae</taxon>
        <taxon>Chlorophyta</taxon>
        <taxon>core chlorophytes</taxon>
        <taxon>Trebouxiophyceae</taxon>
        <taxon>Trebouxiophyceae incertae sedis</taxon>
        <taxon>Coccomyxaceae</taxon>
        <taxon>Coccomyxa</taxon>
    </lineage>
</organism>
<keyword evidence="2" id="KW-0472">Membrane</keyword>
<evidence type="ECO:0000256" key="1">
    <source>
        <dbReference type="SAM" id="MobiDB-lite"/>
    </source>
</evidence>
<name>A0ABR2YRK1_9CHLO</name>
<sequence length="129" mass="13837">MGTNGTVYKRPPPRFDNLSKLIIPVLLLGVYALWMHDRSSRVARAASQAQTLALTDIDKPYVHFQQLQSEETSSIETGEGSRARPLDQNRKIVGGRDTVSQAGTLPNISLAALPDGVGKTGAVGDHGTI</sequence>
<gene>
    <name evidence="3" type="ORF">WJX75_003848</name>
</gene>
<dbReference type="Proteomes" id="UP001491310">
    <property type="component" value="Unassembled WGS sequence"/>
</dbReference>
<proteinExistence type="predicted"/>
<feature type="region of interest" description="Disordered" evidence="1">
    <location>
        <begin position="70"/>
        <end position="101"/>
    </location>
</feature>
<dbReference type="EMBL" id="JALJOT010000006">
    <property type="protein sequence ID" value="KAK9909542.1"/>
    <property type="molecule type" value="Genomic_DNA"/>
</dbReference>
<evidence type="ECO:0000256" key="2">
    <source>
        <dbReference type="SAM" id="Phobius"/>
    </source>
</evidence>
<evidence type="ECO:0000313" key="4">
    <source>
        <dbReference type="Proteomes" id="UP001491310"/>
    </source>
</evidence>
<feature type="transmembrane region" description="Helical" evidence="2">
    <location>
        <begin position="18"/>
        <end position="34"/>
    </location>
</feature>
<evidence type="ECO:0000313" key="3">
    <source>
        <dbReference type="EMBL" id="KAK9909542.1"/>
    </source>
</evidence>
<keyword evidence="2" id="KW-1133">Transmembrane helix</keyword>
<protein>
    <submittedName>
        <fullName evidence="3">Uncharacterized protein</fullName>
    </submittedName>
</protein>
<keyword evidence="4" id="KW-1185">Reference proteome</keyword>
<comment type="caution">
    <text evidence="3">The sequence shown here is derived from an EMBL/GenBank/DDBJ whole genome shotgun (WGS) entry which is preliminary data.</text>
</comment>
<accession>A0ABR2YRK1</accession>
<reference evidence="3 4" key="1">
    <citation type="journal article" date="2024" name="Nat. Commun.">
        <title>Phylogenomics reveals the evolutionary origins of lichenization in chlorophyte algae.</title>
        <authorList>
            <person name="Puginier C."/>
            <person name="Libourel C."/>
            <person name="Otte J."/>
            <person name="Skaloud P."/>
            <person name="Haon M."/>
            <person name="Grisel S."/>
            <person name="Petersen M."/>
            <person name="Berrin J.G."/>
            <person name="Delaux P.M."/>
            <person name="Dal Grande F."/>
            <person name="Keller J."/>
        </authorList>
    </citation>
    <scope>NUCLEOTIDE SEQUENCE [LARGE SCALE GENOMIC DNA]</scope>
    <source>
        <strain evidence="3 4">SAG 216-7</strain>
    </source>
</reference>
<feature type="compositionally biased region" description="Basic and acidic residues" evidence="1">
    <location>
        <begin position="79"/>
        <end position="90"/>
    </location>
</feature>